<keyword evidence="1" id="KW-0812">Transmembrane</keyword>
<protein>
    <submittedName>
        <fullName evidence="2">Uncharacterized protein</fullName>
    </submittedName>
</protein>
<keyword evidence="3" id="KW-1185">Reference proteome</keyword>
<gene>
    <name evidence="2" type="ORF">MAUB_35780</name>
</gene>
<feature type="transmembrane region" description="Helical" evidence="1">
    <location>
        <begin position="257"/>
        <end position="276"/>
    </location>
</feature>
<keyword evidence="1" id="KW-0472">Membrane</keyword>
<dbReference type="EMBL" id="AP022577">
    <property type="protein sequence ID" value="BBX85705.1"/>
    <property type="molecule type" value="Genomic_DNA"/>
</dbReference>
<name>A0ABM7IFX8_9MYCO</name>
<keyword evidence="1" id="KW-1133">Transmembrane helix</keyword>
<reference evidence="2 3" key="1">
    <citation type="journal article" date="2019" name="Emerg. Microbes Infect.">
        <title>Comprehensive subspecies identification of 175 nontuberculous mycobacteria species based on 7547 genomic profiles.</title>
        <authorList>
            <person name="Matsumoto Y."/>
            <person name="Kinjo T."/>
            <person name="Motooka D."/>
            <person name="Nabeya D."/>
            <person name="Jung N."/>
            <person name="Uechi K."/>
            <person name="Horii T."/>
            <person name="Iida T."/>
            <person name="Fujita J."/>
            <person name="Nakamura S."/>
        </authorList>
    </citation>
    <scope>NUCLEOTIDE SEQUENCE [LARGE SCALE GENOMIC DNA]</scope>
    <source>
        <strain evidence="2 3">JCM 15296</strain>
    </source>
</reference>
<accession>A0ABM7IFX8</accession>
<evidence type="ECO:0000313" key="3">
    <source>
        <dbReference type="Proteomes" id="UP000465609"/>
    </source>
</evidence>
<evidence type="ECO:0000256" key="1">
    <source>
        <dbReference type="SAM" id="Phobius"/>
    </source>
</evidence>
<dbReference type="Proteomes" id="UP000465609">
    <property type="component" value="Chromosome"/>
</dbReference>
<proteinExistence type="predicted"/>
<organism evidence="2 3">
    <name type="scientific">Mycolicibacterium aubagnense</name>
    <dbReference type="NCBI Taxonomy" id="319707"/>
    <lineage>
        <taxon>Bacteria</taxon>
        <taxon>Bacillati</taxon>
        <taxon>Actinomycetota</taxon>
        <taxon>Actinomycetes</taxon>
        <taxon>Mycobacteriales</taxon>
        <taxon>Mycobacteriaceae</taxon>
        <taxon>Mycolicibacterium</taxon>
    </lineage>
</organism>
<feature type="transmembrane region" description="Helical" evidence="1">
    <location>
        <begin position="288"/>
        <end position="308"/>
    </location>
</feature>
<sequence length="357" mass="38197">MIPNSCLENGVGRTRAEVRRWHLGDGVSGEIWQRFTAALEGLAADVPALARVVPGTDSGDAAGRYRAIRAALAEIALAATESDDDRVSRWLTSDTTAALVTAAATAALEADGLVVDRGMDADEHLRRAVRWRRYGRRTTDDLHRSCAADISRGSLRLFAQSGSGRVMSRLELQRARLDLVRDARRRFDRLRADLLARVPSGRDDAGGFEAEVRRRLAGVASDIRDETDVAVGVCRPAERWPVADVPAPALAQRPDEMWLGTVLGAGFGLGAALGLARVAAGLTGVPDGIGGALGLALGLTLTVAVIGVRARLHRRAVLERWVVATVTAARQACEEELAYRLLEAQAGMASAHHKTKN</sequence>
<evidence type="ECO:0000313" key="2">
    <source>
        <dbReference type="EMBL" id="BBX85705.1"/>
    </source>
</evidence>